<accession>A0A101QZC3</accession>
<name>A0A101QZC3_9ACTN</name>
<dbReference type="InterPro" id="IPR019931">
    <property type="entry name" value="LPXTG_anchor"/>
</dbReference>
<dbReference type="Proteomes" id="UP000053271">
    <property type="component" value="Unassembled WGS sequence"/>
</dbReference>
<evidence type="ECO:0000256" key="4">
    <source>
        <dbReference type="ARBA" id="ARBA00023088"/>
    </source>
</evidence>
<dbReference type="GeneID" id="91425358"/>
<feature type="transmembrane region" description="Helical" evidence="6">
    <location>
        <begin position="275"/>
        <end position="294"/>
    </location>
</feature>
<sequence>MNGTTFRMPAHRLAAAAAATALAAGPAVLAGAAPAHATGDRGSARAAVLRTGLDVSLLNKTVQVPLALSLDEVRAPRSAEKTSLTATLDGVDGGRPFNVLKAEVARAEATVTADRAEASTRLARARLHVPGLPLLSVVEVDAVTAKATCARGAAPVASATLPASVTVLGKRVSVTTGGTTDVKVPGVGEVRLDFAHRATTSRTAAATALRLRVTVNPLHLNVAEVEGTLTLAEAACEAPPPRPASHPAPKPEVKPQGAPQTADLAETGGTSVTPWLAAGATVLLATGAGAVALARRRN</sequence>
<keyword evidence="6" id="KW-1133">Transmembrane helix</keyword>
<reference evidence="9 10" key="1">
    <citation type="submission" date="2015-10" db="EMBL/GenBank/DDBJ databases">
        <title>Draft genome sequence of Streptomyces longwoodensis DSM 41677, type strain for the species Streptomyces longwoodensis.</title>
        <authorList>
            <person name="Ruckert C."/>
            <person name="Winkler A."/>
            <person name="Kalinowski J."/>
            <person name="Kampfer P."/>
            <person name="Glaeser S."/>
        </authorList>
    </citation>
    <scope>NUCLEOTIDE SEQUENCE [LARGE SCALE GENOMIC DNA]</scope>
    <source>
        <strain evidence="9 10">DSM 41677</strain>
    </source>
</reference>
<dbReference type="RefSeq" id="WP_067232392.1">
    <property type="nucleotide sequence ID" value="NZ_KQ948551.1"/>
</dbReference>
<feature type="domain" description="Gram-positive cocci surface proteins LPxTG" evidence="8">
    <location>
        <begin position="264"/>
        <end position="298"/>
    </location>
</feature>
<feature type="compositionally biased region" description="Pro residues" evidence="5">
    <location>
        <begin position="238"/>
        <end position="250"/>
    </location>
</feature>
<dbReference type="EMBL" id="LMWS01000014">
    <property type="protein sequence ID" value="KUN38866.1"/>
    <property type="molecule type" value="Genomic_DNA"/>
</dbReference>
<keyword evidence="3 7" id="KW-0732">Signal</keyword>
<keyword evidence="1" id="KW-0134">Cell wall</keyword>
<dbReference type="NCBIfam" id="NF041528">
    <property type="entry name" value="strep_LAETG"/>
    <property type="match status" value="1"/>
</dbReference>
<keyword evidence="4" id="KW-0572">Peptidoglycan-anchor</keyword>
<dbReference type="NCBIfam" id="TIGR01167">
    <property type="entry name" value="LPXTG_anchor"/>
    <property type="match status" value="1"/>
</dbReference>
<proteinExistence type="predicted"/>
<gene>
    <name evidence="9" type="ORF">AQJ30_12155</name>
</gene>
<dbReference type="InterPro" id="IPR048202">
    <property type="entry name" value="SCO1860-like"/>
</dbReference>
<keyword evidence="10" id="KW-1185">Reference proteome</keyword>
<organism evidence="9 10">
    <name type="scientific">Streptomyces longwoodensis</name>
    <dbReference type="NCBI Taxonomy" id="68231"/>
    <lineage>
        <taxon>Bacteria</taxon>
        <taxon>Bacillati</taxon>
        <taxon>Actinomycetota</taxon>
        <taxon>Actinomycetes</taxon>
        <taxon>Kitasatosporales</taxon>
        <taxon>Streptomycetaceae</taxon>
        <taxon>Streptomyces</taxon>
    </lineage>
</organism>
<dbReference type="NCBIfam" id="NF040603">
    <property type="entry name" value="choice_anch_P"/>
    <property type="match status" value="1"/>
</dbReference>
<feature type="chain" id="PRO_5038828882" description="Gram-positive cocci surface proteins LPxTG domain-containing protein" evidence="7">
    <location>
        <begin position="24"/>
        <end position="298"/>
    </location>
</feature>
<keyword evidence="6" id="KW-0812">Transmembrane</keyword>
<keyword evidence="6" id="KW-0472">Membrane</keyword>
<dbReference type="STRING" id="68231.AQJ30_12155"/>
<evidence type="ECO:0000256" key="3">
    <source>
        <dbReference type="ARBA" id="ARBA00022729"/>
    </source>
</evidence>
<evidence type="ECO:0000259" key="8">
    <source>
        <dbReference type="PROSITE" id="PS50847"/>
    </source>
</evidence>
<evidence type="ECO:0000256" key="7">
    <source>
        <dbReference type="SAM" id="SignalP"/>
    </source>
</evidence>
<keyword evidence="2" id="KW-0964">Secreted</keyword>
<protein>
    <recommendedName>
        <fullName evidence="8">Gram-positive cocci surface proteins LPxTG domain-containing protein</fullName>
    </recommendedName>
</protein>
<evidence type="ECO:0000256" key="6">
    <source>
        <dbReference type="SAM" id="Phobius"/>
    </source>
</evidence>
<feature type="region of interest" description="Disordered" evidence="5">
    <location>
        <begin position="237"/>
        <end position="267"/>
    </location>
</feature>
<evidence type="ECO:0000256" key="2">
    <source>
        <dbReference type="ARBA" id="ARBA00022525"/>
    </source>
</evidence>
<dbReference type="PROSITE" id="PS50847">
    <property type="entry name" value="GRAM_POS_ANCHORING"/>
    <property type="match status" value="1"/>
</dbReference>
<evidence type="ECO:0000256" key="1">
    <source>
        <dbReference type="ARBA" id="ARBA00022512"/>
    </source>
</evidence>
<comment type="caution">
    <text evidence="9">The sequence shown here is derived from an EMBL/GenBank/DDBJ whole genome shotgun (WGS) entry which is preliminary data.</text>
</comment>
<evidence type="ECO:0000256" key="5">
    <source>
        <dbReference type="SAM" id="MobiDB-lite"/>
    </source>
</evidence>
<feature type="signal peptide" evidence="7">
    <location>
        <begin position="1"/>
        <end position="23"/>
    </location>
</feature>
<dbReference type="AlphaFoldDB" id="A0A101QZC3"/>
<evidence type="ECO:0000313" key="9">
    <source>
        <dbReference type="EMBL" id="KUN38866.1"/>
    </source>
</evidence>
<dbReference type="NCBIfam" id="NF041527">
    <property type="entry name" value="SCO1860_LAETG"/>
    <property type="match status" value="1"/>
</dbReference>
<evidence type="ECO:0000313" key="10">
    <source>
        <dbReference type="Proteomes" id="UP000053271"/>
    </source>
</evidence>